<keyword evidence="2" id="KW-1133">Transmembrane helix</keyword>
<name>A0A4D4M8R1_STRAX</name>
<dbReference type="Proteomes" id="UP000299211">
    <property type="component" value="Unassembled WGS sequence"/>
</dbReference>
<comment type="caution">
    <text evidence="4">The sequence shown here is derived from an EMBL/GenBank/DDBJ whole genome shotgun (WGS) entry which is preliminary data.</text>
</comment>
<dbReference type="Gene3D" id="2.40.420.20">
    <property type="match status" value="1"/>
</dbReference>
<protein>
    <recommendedName>
        <fullName evidence="3">Peptidoglycan binding-like domain-containing protein</fullName>
    </recommendedName>
</protein>
<feature type="compositionally biased region" description="Basic and acidic residues" evidence="1">
    <location>
        <begin position="1"/>
        <end position="13"/>
    </location>
</feature>
<evidence type="ECO:0000256" key="1">
    <source>
        <dbReference type="SAM" id="MobiDB-lite"/>
    </source>
</evidence>
<dbReference type="Proteomes" id="UP000302139">
    <property type="component" value="Unassembled WGS sequence"/>
</dbReference>
<organism evidence="4 7">
    <name type="scientific">Streptomyces avermitilis</name>
    <dbReference type="NCBI Taxonomy" id="33903"/>
    <lineage>
        <taxon>Bacteria</taxon>
        <taxon>Bacillati</taxon>
        <taxon>Actinomycetota</taxon>
        <taxon>Actinomycetes</taxon>
        <taxon>Kitasatosporales</taxon>
        <taxon>Streptomycetaceae</taxon>
        <taxon>Streptomyces</taxon>
    </lineage>
</organism>
<feature type="region of interest" description="Disordered" evidence="1">
    <location>
        <begin position="342"/>
        <end position="378"/>
    </location>
</feature>
<feature type="compositionally biased region" description="Gly residues" evidence="1">
    <location>
        <begin position="362"/>
        <end position="373"/>
    </location>
</feature>
<feature type="region of interest" description="Disordered" evidence="1">
    <location>
        <begin position="1"/>
        <end position="100"/>
    </location>
</feature>
<evidence type="ECO:0000256" key="2">
    <source>
        <dbReference type="SAM" id="Phobius"/>
    </source>
</evidence>
<feature type="compositionally biased region" description="Polar residues" evidence="1">
    <location>
        <begin position="342"/>
        <end position="354"/>
    </location>
</feature>
<feature type="compositionally biased region" description="Basic and acidic residues" evidence="1">
    <location>
        <begin position="41"/>
        <end position="75"/>
    </location>
</feature>
<reference evidence="5 6" key="1">
    <citation type="submission" date="2019-04" db="EMBL/GenBank/DDBJ databases">
        <title>Draft genome sequences of Streptomyces avermitilis ATCC 31267.</title>
        <authorList>
            <person name="Komaki H."/>
            <person name="Tamura T."/>
            <person name="Hosoyama A."/>
        </authorList>
    </citation>
    <scope>NUCLEOTIDE SEQUENCE [LARGE SCALE GENOMIC DNA]</scope>
    <source>
        <strain evidence="5 6">ATCC 31267</strain>
    </source>
</reference>
<accession>A0A4D4M8R1</accession>
<gene>
    <name evidence="4" type="ORF">SAV14893_076650</name>
    <name evidence="5" type="ORF">SAV31267_008510</name>
</gene>
<evidence type="ECO:0000259" key="3">
    <source>
        <dbReference type="Pfam" id="PF01471"/>
    </source>
</evidence>
<dbReference type="InterPro" id="IPR036366">
    <property type="entry name" value="PGBDSf"/>
</dbReference>
<feature type="domain" description="Peptidoglycan binding-like" evidence="3">
    <location>
        <begin position="227"/>
        <end position="273"/>
    </location>
</feature>
<dbReference type="RefSeq" id="WP_078234878.1">
    <property type="nucleotide sequence ID" value="NZ_BAABTN010000133.1"/>
</dbReference>
<sequence length="469" mass="47742">MTAPDEIRERAQDEESDGSPTAGDPSSETSRALQLHTAGEVSRRGARDLDSVDPRRLDTRGEDSPGASRESRPDTAVDGGAEGGGDGAGTTPAPVSRRRRRPLRTSLIVVIAIAVAAAAGAATTGVFGGDGSDVANASASTPPRTAKVQRTTLTRTETVDGNLGFGDASTVQAPAAAGPGAGTVTWVPTAGDIVKRGGTVYKVDERKVPLLYGSVPFYRTMKDGTEGTDVATLEKNLAALGYDGFVVDDTYNASTAAAVREWQEDLGREKTGTVRPSDAVVASGARRVAEVKAVTGAPPSGPVVTWTGTERIVSVALDVQYEDIVAKGAKATVTLPDNTTVNAEVTDVGSPTTPQSADSQGAAGGSAGQGGSGSKKATLPVELKVDDQKGLGRYQAAAVKISLKAQTRENVLAVPINALVAQRGGGYAVQAVESDGVHARPVKVGMFADSMVEVSGPGISAGTVVGVPK</sequence>
<dbReference type="AlphaFoldDB" id="A0A4D4M8R1"/>
<dbReference type="InterPro" id="IPR002477">
    <property type="entry name" value="Peptidoglycan-bd-like"/>
</dbReference>
<keyword evidence="2" id="KW-0472">Membrane</keyword>
<dbReference type="SUPFAM" id="SSF47090">
    <property type="entry name" value="PGBD-like"/>
    <property type="match status" value="1"/>
</dbReference>
<dbReference type="Gene3D" id="1.10.101.10">
    <property type="entry name" value="PGBD-like superfamily/PGBD"/>
    <property type="match status" value="1"/>
</dbReference>
<evidence type="ECO:0000313" key="5">
    <source>
        <dbReference type="EMBL" id="GDY71366.1"/>
    </source>
</evidence>
<reference evidence="4 7" key="2">
    <citation type="submission" date="2019-04" db="EMBL/GenBank/DDBJ databases">
        <title>Draft genome sequences of Streptomyces avermitilis NBRC 14893.</title>
        <authorList>
            <person name="Komaki H."/>
            <person name="Tamura T."/>
            <person name="Hosoyama A."/>
        </authorList>
    </citation>
    <scope>NUCLEOTIDE SEQUENCE [LARGE SCALE GENOMIC DNA]</scope>
    <source>
        <strain evidence="4 7">NBRC 14893</strain>
    </source>
</reference>
<keyword evidence="2" id="KW-0812">Transmembrane</keyword>
<dbReference type="InterPro" id="IPR036365">
    <property type="entry name" value="PGBD-like_sf"/>
</dbReference>
<dbReference type="EMBL" id="BJHX01000001">
    <property type="protein sequence ID" value="GDY68272.1"/>
    <property type="molecule type" value="Genomic_DNA"/>
</dbReference>
<evidence type="ECO:0000313" key="6">
    <source>
        <dbReference type="Proteomes" id="UP000299211"/>
    </source>
</evidence>
<proteinExistence type="predicted"/>
<feature type="transmembrane region" description="Helical" evidence="2">
    <location>
        <begin position="107"/>
        <end position="128"/>
    </location>
</feature>
<evidence type="ECO:0000313" key="7">
    <source>
        <dbReference type="Proteomes" id="UP000302139"/>
    </source>
</evidence>
<evidence type="ECO:0000313" key="4">
    <source>
        <dbReference type="EMBL" id="GDY68272.1"/>
    </source>
</evidence>
<dbReference type="Pfam" id="PF01471">
    <property type="entry name" value="PG_binding_1"/>
    <property type="match status" value="1"/>
</dbReference>
<dbReference type="EMBL" id="BJHY01000001">
    <property type="protein sequence ID" value="GDY71366.1"/>
    <property type="molecule type" value="Genomic_DNA"/>
</dbReference>